<keyword evidence="5 11" id="KW-0285">Flavoprotein</keyword>
<keyword evidence="8 11" id="KW-0560">Oxidoreductase</keyword>
<feature type="binding site" evidence="11">
    <location>
        <position position="205"/>
    </location>
    <ligand>
        <name>FMN</name>
        <dbReference type="ChEBI" id="CHEBI:58210"/>
    </ligand>
</feature>
<dbReference type="InterPro" id="IPR001295">
    <property type="entry name" value="Dihydroorotate_DH_CS"/>
</dbReference>
<feature type="domain" description="Dihydroorotate dehydrogenase catalytic" evidence="12">
    <location>
        <begin position="42"/>
        <end position="327"/>
    </location>
</feature>
<dbReference type="InterPro" id="IPR005719">
    <property type="entry name" value="Dihydroorotate_DH_2"/>
</dbReference>
<dbReference type="InterPro" id="IPR050074">
    <property type="entry name" value="DHO_dehydrogenase"/>
</dbReference>
<dbReference type="InterPro" id="IPR013785">
    <property type="entry name" value="Aldolase_TIM"/>
</dbReference>
<comment type="subunit">
    <text evidence="11">Monomer.</text>
</comment>
<dbReference type="NCBIfam" id="NF003645">
    <property type="entry name" value="PRK05286.1-2"/>
    <property type="match status" value="1"/>
</dbReference>
<dbReference type="CDD" id="cd04738">
    <property type="entry name" value="DHOD_2_like"/>
    <property type="match status" value="1"/>
</dbReference>
<evidence type="ECO:0000259" key="12">
    <source>
        <dbReference type="Pfam" id="PF01180"/>
    </source>
</evidence>
<evidence type="ECO:0000256" key="11">
    <source>
        <dbReference type="HAMAP-Rule" id="MF_00225"/>
    </source>
</evidence>
<dbReference type="PANTHER" id="PTHR48109">
    <property type="entry name" value="DIHYDROOROTATE DEHYDROGENASE (QUINONE), MITOCHONDRIAL-RELATED"/>
    <property type="match status" value="1"/>
</dbReference>
<dbReference type="Pfam" id="PF01180">
    <property type="entry name" value="DHO_dh"/>
    <property type="match status" value="1"/>
</dbReference>
<dbReference type="PIRSF" id="PIRSF000164">
    <property type="entry name" value="DHO_oxidase"/>
    <property type="match status" value="1"/>
</dbReference>
<keyword evidence="6 11" id="KW-0288">FMN</keyword>
<dbReference type="NCBIfam" id="TIGR01036">
    <property type="entry name" value="pyrD_sub2"/>
    <property type="match status" value="1"/>
</dbReference>
<proteinExistence type="inferred from homology"/>
<comment type="catalytic activity">
    <reaction evidence="10 11">
        <text>(S)-dihydroorotate + a quinone = orotate + a quinol</text>
        <dbReference type="Rhea" id="RHEA:30187"/>
        <dbReference type="ChEBI" id="CHEBI:24646"/>
        <dbReference type="ChEBI" id="CHEBI:30839"/>
        <dbReference type="ChEBI" id="CHEBI:30864"/>
        <dbReference type="ChEBI" id="CHEBI:132124"/>
        <dbReference type="EC" id="1.3.5.2"/>
    </reaction>
</comment>
<evidence type="ECO:0000313" key="14">
    <source>
        <dbReference type="Proteomes" id="UP001156703"/>
    </source>
</evidence>
<organism evidence="13 14">
    <name type="scientific">Sphingomonas astaxanthinifaciens DSM 22298</name>
    <dbReference type="NCBI Taxonomy" id="1123267"/>
    <lineage>
        <taxon>Bacteria</taxon>
        <taxon>Pseudomonadati</taxon>
        <taxon>Pseudomonadota</taxon>
        <taxon>Alphaproteobacteria</taxon>
        <taxon>Sphingomonadales</taxon>
        <taxon>Sphingomonadaceae</taxon>
        <taxon>Sphingomonas</taxon>
    </lineage>
</organism>
<evidence type="ECO:0000256" key="9">
    <source>
        <dbReference type="ARBA" id="ARBA00023136"/>
    </source>
</evidence>
<evidence type="ECO:0000256" key="10">
    <source>
        <dbReference type="ARBA" id="ARBA00048639"/>
    </source>
</evidence>
<dbReference type="EMBL" id="BSOO01000026">
    <property type="protein sequence ID" value="GLR48463.1"/>
    <property type="molecule type" value="Genomic_DNA"/>
</dbReference>
<feature type="binding site" evidence="11">
    <location>
        <position position="233"/>
    </location>
    <ligand>
        <name>FMN</name>
        <dbReference type="ChEBI" id="CHEBI:58210"/>
    </ligand>
</feature>
<dbReference type="Gene3D" id="3.20.20.70">
    <property type="entry name" value="Aldolase class I"/>
    <property type="match status" value="1"/>
</dbReference>
<comment type="function">
    <text evidence="1 11">Catalyzes the conversion of dihydroorotate to orotate with quinone as electron acceptor.</text>
</comment>
<feature type="binding site" evidence="11">
    <location>
        <position position="284"/>
    </location>
    <ligand>
        <name>FMN</name>
        <dbReference type="ChEBI" id="CHEBI:58210"/>
    </ligand>
</feature>
<name>A0ABQ5Z6T3_9SPHN</name>
<keyword evidence="9 11" id="KW-0472">Membrane</keyword>
<feature type="active site" description="Nucleophile" evidence="11">
    <location>
        <position position="169"/>
    </location>
</feature>
<comment type="subcellular location">
    <subcellularLocation>
        <location evidence="11">Cell membrane</location>
        <topology evidence="11">Peripheral membrane protein</topology>
    </subcellularLocation>
    <subcellularLocation>
        <location evidence="2">Membrane</location>
    </subcellularLocation>
</comment>
<feature type="binding site" evidence="11">
    <location>
        <position position="166"/>
    </location>
    <ligand>
        <name>substrate</name>
    </ligand>
</feature>
<feature type="binding site" evidence="11">
    <location>
        <begin position="234"/>
        <end position="235"/>
    </location>
    <ligand>
        <name>substrate</name>
    </ligand>
</feature>
<feature type="binding site" evidence="11">
    <location>
        <position position="255"/>
    </location>
    <ligand>
        <name>FMN</name>
        <dbReference type="ChEBI" id="CHEBI:58210"/>
    </ligand>
</feature>
<dbReference type="PROSITE" id="PS00911">
    <property type="entry name" value="DHODEHASE_1"/>
    <property type="match status" value="1"/>
</dbReference>
<feature type="binding site" evidence="11">
    <location>
        <position position="63"/>
    </location>
    <ligand>
        <name>substrate</name>
    </ligand>
</feature>
<dbReference type="RefSeq" id="WP_029941604.1">
    <property type="nucleotide sequence ID" value="NZ_BSOO01000026.1"/>
</dbReference>
<dbReference type="PROSITE" id="PS00912">
    <property type="entry name" value="DHODEHASE_2"/>
    <property type="match status" value="1"/>
</dbReference>
<accession>A0ABQ5Z6T3</accession>
<feature type="binding site" evidence="11">
    <location>
        <begin position="59"/>
        <end position="63"/>
    </location>
    <ligand>
        <name>FMN</name>
        <dbReference type="ChEBI" id="CHEBI:58210"/>
    </ligand>
</feature>
<dbReference type="Proteomes" id="UP001156703">
    <property type="component" value="Unassembled WGS sequence"/>
</dbReference>
<evidence type="ECO:0000256" key="3">
    <source>
        <dbReference type="ARBA" id="ARBA00005161"/>
    </source>
</evidence>
<dbReference type="InterPro" id="IPR012135">
    <property type="entry name" value="Dihydroorotate_DH_1_2"/>
</dbReference>
<evidence type="ECO:0000256" key="7">
    <source>
        <dbReference type="ARBA" id="ARBA00022975"/>
    </source>
</evidence>
<keyword evidence="14" id="KW-1185">Reference proteome</keyword>
<dbReference type="InterPro" id="IPR005720">
    <property type="entry name" value="Dihydroorotate_DH_cat"/>
</dbReference>
<dbReference type="PANTHER" id="PTHR48109:SF4">
    <property type="entry name" value="DIHYDROOROTATE DEHYDROGENASE (QUINONE), MITOCHONDRIAL"/>
    <property type="match status" value="1"/>
</dbReference>
<evidence type="ECO:0000256" key="2">
    <source>
        <dbReference type="ARBA" id="ARBA00004370"/>
    </source>
</evidence>
<dbReference type="EC" id="1.3.5.2" evidence="11"/>
<feature type="binding site" evidence="11">
    <location>
        <position position="83"/>
    </location>
    <ligand>
        <name>FMN</name>
        <dbReference type="ChEBI" id="CHEBI:58210"/>
    </ligand>
</feature>
<dbReference type="NCBIfam" id="NF003652">
    <property type="entry name" value="PRK05286.2-5"/>
    <property type="match status" value="1"/>
</dbReference>
<dbReference type="HAMAP" id="MF_00225">
    <property type="entry name" value="DHO_dh_type2"/>
    <property type="match status" value="1"/>
</dbReference>
<feature type="binding site" evidence="11">
    <location>
        <position position="166"/>
    </location>
    <ligand>
        <name>FMN</name>
        <dbReference type="ChEBI" id="CHEBI:58210"/>
    </ligand>
</feature>
<keyword evidence="11" id="KW-1003">Cell membrane</keyword>
<feature type="binding site" evidence="11">
    <location>
        <position position="171"/>
    </location>
    <ligand>
        <name>substrate</name>
    </ligand>
</feature>
<keyword evidence="7 11" id="KW-0665">Pyrimidine biosynthesis</keyword>
<comment type="cofactor">
    <cofactor evidence="11">
        <name>FMN</name>
        <dbReference type="ChEBI" id="CHEBI:58210"/>
    </cofactor>
    <text evidence="11">Binds 1 FMN per subunit.</text>
</comment>
<evidence type="ECO:0000256" key="8">
    <source>
        <dbReference type="ARBA" id="ARBA00023002"/>
    </source>
</evidence>
<evidence type="ECO:0000256" key="5">
    <source>
        <dbReference type="ARBA" id="ARBA00022630"/>
    </source>
</evidence>
<evidence type="ECO:0000256" key="6">
    <source>
        <dbReference type="ARBA" id="ARBA00022643"/>
    </source>
</evidence>
<feature type="binding site" evidence="11">
    <location>
        <begin position="108"/>
        <end position="112"/>
    </location>
    <ligand>
        <name>substrate</name>
    </ligand>
</feature>
<protein>
    <recommendedName>
        <fullName evidence="11">Dihydroorotate dehydrogenase (quinone)</fullName>
        <ecNumber evidence="11">1.3.5.2</ecNumber>
    </recommendedName>
    <alternativeName>
        <fullName evidence="11">DHOdehase</fullName>
        <shortName evidence="11">DHOD</shortName>
        <shortName evidence="11">DHODase</shortName>
    </alternativeName>
    <alternativeName>
        <fullName evidence="11">Dihydroorotate oxidase</fullName>
    </alternativeName>
</protein>
<evidence type="ECO:0000256" key="1">
    <source>
        <dbReference type="ARBA" id="ARBA00003125"/>
    </source>
</evidence>
<comment type="pathway">
    <text evidence="3 11">Pyrimidine metabolism; UMP biosynthesis via de novo pathway; orotate from (S)-dihydroorotate (quinone route): step 1/1.</text>
</comment>
<evidence type="ECO:0000313" key="13">
    <source>
        <dbReference type="EMBL" id="GLR48463.1"/>
    </source>
</evidence>
<comment type="similarity">
    <text evidence="4 11">Belongs to the dihydroorotate dehydrogenase family. Type 2 subfamily.</text>
</comment>
<comment type="caution">
    <text evidence="13">The sequence shown here is derived from an EMBL/GenBank/DDBJ whole genome shotgun (WGS) entry which is preliminary data.</text>
</comment>
<dbReference type="SUPFAM" id="SSF51395">
    <property type="entry name" value="FMN-linked oxidoreductases"/>
    <property type="match status" value="1"/>
</dbReference>
<gene>
    <name evidence="11 13" type="primary">pyrD</name>
    <name evidence="13" type="ORF">GCM10007925_21790</name>
</gene>
<sequence length="340" mass="35931">MSLFPLVRPLVFRLDAERAHRLSIAALKALPAANPPRFDPVLRRSLAGLDFPTPVGLAAGYDKDAEVFRQLLGLGWGHVEVGTLTPRPQPGNPKPRSFRLAEDRAAINRYGFNSCGQAAALPRLRGARKGLLGVNVGANKESPDRIADYATGVRAMAAVADYLTINISSPNTPGLRQLQDEGALRDLLAAVREARQPGGPPVFLKVAPDQGEEEPRQIVKAAIDHGIDALIVGNTTVSRPPLRSAHAGETGGLSGAPLKPLALATIKRFRAETGGALPLVGVGGIGSAEDAWERIRAGASLVQVYTAMVYEGPGLGRRIAQGLAERLRREGMTSIAEAVG</sequence>
<feature type="binding site" evidence="11">
    <location>
        <begin position="305"/>
        <end position="306"/>
    </location>
    <ligand>
        <name>FMN</name>
        <dbReference type="ChEBI" id="CHEBI:58210"/>
    </ligand>
</feature>
<evidence type="ECO:0000256" key="4">
    <source>
        <dbReference type="ARBA" id="ARBA00005359"/>
    </source>
</evidence>
<reference evidence="14" key="1">
    <citation type="journal article" date="2019" name="Int. J. Syst. Evol. Microbiol.">
        <title>The Global Catalogue of Microorganisms (GCM) 10K type strain sequencing project: providing services to taxonomists for standard genome sequencing and annotation.</title>
        <authorList>
            <consortium name="The Broad Institute Genomics Platform"/>
            <consortium name="The Broad Institute Genome Sequencing Center for Infectious Disease"/>
            <person name="Wu L."/>
            <person name="Ma J."/>
        </authorList>
    </citation>
    <scope>NUCLEOTIDE SEQUENCE [LARGE SCALE GENOMIC DNA]</scope>
    <source>
        <strain evidence="14">NBRC 102146</strain>
    </source>
</reference>
<feature type="binding site" evidence="11">
    <location>
        <position position="135"/>
    </location>
    <ligand>
        <name>FMN</name>
        <dbReference type="ChEBI" id="CHEBI:58210"/>
    </ligand>
</feature>